<name>A0A4S2LN13_OPIFE</name>
<keyword evidence="3" id="KW-1185">Reference proteome</keyword>
<dbReference type="Proteomes" id="UP000308267">
    <property type="component" value="Unassembled WGS sequence"/>
</dbReference>
<feature type="compositionally biased region" description="Polar residues" evidence="1">
    <location>
        <begin position="281"/>
        <end position="290"/>
    </location>
</feature>
<proteinExistence type="predicted"/>
<gene>
    <name evidence="2" type="ORF">CRM22_006012</name>
</gene>
<protein>
    <submittedName>
        <fullName evidence="2">Uncharacterized protein</fullName>
    </submittedName>
</protein>
<comment type="caution">
    <text evidence="2">The sequence shown here is derived from an EMBL/GenBank/DDBJ whole genome shotgun (WGS) entry which is preliminary data.</text>
</comment>
<accession>A0A4S2LN13</accession>
<evidence type="ECO:0000313" key="2">
    <source>
        <dbReference type="EMBL" id="TGZ65083.1"/>
    </source>
</evidence>
<reference evidence="2 3" key="1">
    <citation type="journal article" date="2019" name="BMC Genomics">
        <title>New insights from Opisthorchis felineus genome: update on genomics of the epidemiologically important liver flukes.</title>
        <authorList>
            <person name="Ershov N.I."/>
            <person name="Mordvinov V.A."/>
            <person name="Prokhortchouk E.B."/>
            <person name="Pakharukova M.Y."/>
            <person name="Gunbin K.V."/>
            <person name="Ustyantsev K."/>
            <person name="Genaev M.A."/>
            <person name="Blinov A.G."/>
            <person name="Mazur A."/>
            <person name="Boulygina E."/>
            <person name="Tsygankova S."/>
            <person name="Khrameeva E."/>
            <person name="Chekanov N."/>
            <person name="Fan G."/>
            <person name="Xiao A."/>
            <person name="Zhang H."/>
            <person name="Xu X."/>
            <person name="Yang H."/>
            <person name="Solovyev V."/>
            <person name="Lee S.M."/>
            <person name="Liu X."/>
            <person name="Afonnikov D.A."/>
            <person name="Skryabin K.G."/>
        </authorList>
    </citation>
    <scope>NUCLEOTIDE SEQUENCE [LARGE SCALE GENOMIC DNA]</scope>
    <source>
        <strain evidence="2">AK-0245</strain>
        <tissue evidence="2">Whole organism</tissue>
    </source>
</reference>
<evidence type="ECO:0000256" key="1">
    <source>
        <dbReference type="SAM" id="MobiDB-lite"/>
    </source>
</evidence>
<dbReference type="AlphaFoldDB" id="A0A4S2LN13"/>
<dbReference type="OrthoDB" id="2151530at2759"/>
<organism evidence="2 3">
    <name type="scientific">Opisthorchis felineus</name>
    <dbReference type="NCBI Taxonomy" id="147828"/>
    <lineage>
        <taxon>Eukaryota</taxon>
        <taxon>Metazoa</taxon>
        <taxon>Spiralia</taxon>
        <taxon>Lophotrochozoa</taxon>
        <taxon>Platyhelminthes</taxon>
        <taxon>Trematoda</taxon>
        <taxon>Digenea</taxon>
        <taxon>Opisthorchiida</taxon>
        <taxon>Opisthorchiata</taxon>
        <taxon>Opisthorchiidae</taxon>
        <taxon>Opisthorchis</taxon>
    </lineage>
</organism>
<sequence>MTQTRSKKSAVRTKIPDATSIFSNLEDDSSESYDGLRFLKSSTIKGQQKLERSPPSCSEEDELTADLLVPYTAVMDRQNQQSKRYVIKNPDDLSTLQKHMDSDELFSEGIVTVPAGKETKNSLSQRAGIVSPAAHSEAMSTLENTFIFQEDGNGRFRDFSLLSLAECDDSTQAAPTPMMLTDDLPADAFSAGFIVLSVDELAEVDRMSARETNSSKQRIPATKGCCKSAGLQEIPEIPSSVSEVEECLELEQTCSVTVSKCSNNSKQPKCDPYSDNLPEAVSSTEPSTMTGEEDALGESASRSQQANEEYCDDFESEDEEAASVAKSPGTKTSIIHKCKVGTPSKRTAKYKKDRVRATTTPKRSNQPAERKASSSNSATSKAPENDKHASAICARRSVEVQTSWTGDILPTCPPSVPVQRQLWNVPQNFPSVIQYTAPEPWPIFDKRALQSSGGYNPCLTALDNILRQQLHITREFMSSQHQLHRALSTTISRCFTTEYPTWTNTMQILTAERPG</sequence>
<feature type="compositionally biased region" description="Polar residues" evidence="1">
    <location>
        <begin position="357"/>
        <end position="367"/>
    </location>
</feature>
<feature type="region of interest" description="Disordered" evidence="1">
    <location>
        <begin position="260"/>
        <end position="330"/>
    </location>
</feature>
<evidence type="ECO:0000313" key="3">
    <source>
        <dbReference type="Proteomes" id="UP000308267"/>
    </source>
</evidence>
<feature type="region of interest" description="Disordered" evidence="1">
    <location>
        <begin position="343"/>
        <end position="390"/>
    </location>
</feature>
<feature type="region of interest" description="Disordered" evidence="1">
    <location>
        <begin position="1"/>
        <end position="32"/>
    </location>
</feature>
<feature type="compositionally biased region" description="Low complexity" evidence="1">
    <location>
        <begin position="373"/>
        <end position="382"/>
    </location>
</feature>
<feature type="compositionally biased region" description="Acidic residues" evidence="1">
    <location>
        <begin position="309"/>
        <end position="321"/>
    </location>
</feature>
<dbReference type="EMBL" id="SJOL01006496">
    <property type="protein sequence ID" value="TGZ65083.1"/>
    <property type="molecule type" value="Genomic_DNA"/>
</dbReference>
<feature type="compositionally biased region" description="Basic residues" evidence="1">
    <location>
        <begin position="1"/>
        <end position="11"/>
    </location>
</feature>